<evidence type="ECO:0000256" key="1">
    <source>
        <dbReference type="ARBA" id="ARBA00005254"/>
    </source>
</evidence>
<accession>A0A3M4VLU4</accession>
<reference evidence="2 3" key="1">
    <citation type="submission" date="2018-08" db="EMBL/GenBank/DDBJ databases">
        <title>Recombination of ecologically and evolutionarily significant loci maintains genetic cohesion in the Pseudomonas syringae species complex.</title>
        <authorList>
            <person name="Dillon M."/>
            <person name="Thakur S."/>
            <person name="Almeida R.N.D."/>
            <person name="Weir B.S."/>
            <person name="Guttman D.S."/>
        </authorList>
    </citation>
    <scope>NUCLEOTIDE SEQUENCE [LARGE SCALE GENOMIC DNA]</scope>
    <source>
        <strain evidence="2 3">ICMP 6917</strain>
    </source>
</reference>
<comment type="caution">
    <text evidence="2">The sequence shown here is derived from an EMBL/GenBank/DDBJ whole genome shotgun (WGS) entry which is preliminary data.</text>
</comment>
<dbReference type="Gene3D" id="3.90.226.10">
    <property type="entry name" value="2-enoyl-CoA Hydratase, Chain A, domain 1"/>
    <property type="match status" value="1"/>
</dbReference>
<dbReference type="AlphaFoldDB" id="A0A3M4VLU4"/>
<proteinExistence type="inferred from homology"/>
<organism evidence="2 3">
    <name type="scientific">Pseudomonas cichorii</name>
    <dbReference type="NCBI Taxonomy" id="36746"/>
    <lineage>
        <taxon>Bacteria</taxon>
        <taxon>Pseudomonadati</taxon>
        <taxon>Pseudomonadota</taxon>
        <taxon>Gammaproteobacteria</taxon>
        <taxon>Pseudomonadales</taxon>
        <taxon>Pseudomonadaceae</taxon>
        <taxon>Pseudomonas</taxon>
    </lineage>
</organism>
<dbReference type="InterPro" id="IPR029045">
    <property type="entry name" value="ClpP/crotonase-like_dom_sf"/>
</dbReference>
<dbReference type="CDD" id="cd06558">
    <property type="entry name" value="crotonase-like"/>
    <property type="match status" value="1"/>
</dbReference>
<comment type="similarity">
    <text evidence="1">Belongs to the enoyl-CoA hydratase/isomerase family.</text>
</comment>
<protein>
    <submittedName>
        <fullName evidence="2">Putative hydratase</fullName>
    </submittedName>
</protein>
<dbReference type="GO" id="GO:0003824">
    <property type="term" value="F:catalytic activity"/>
    <property type="evidence" value="ECO:0007669"/>
    <property type="project" value="UniProtKB-ARBA"/>
</dbReference>
<dbReference type="RefSeq" id="WP_256590485.1">
    <property type="nucleotide sequence ID" value="NZ_RBRY01000152.1"/>
</dbReference>
<sequence>MRLSFTLSEIEVMTVEYQHLGEGVLQVTLNRPERLNALDSQAKRELGEIWQRAGDDQAVRAIVLRGAGERAFCAGSDLKEIEATGEAVSSELLARALPGVGFDLNKPVIAALHGHTLGLGISLAIHCDFRIARHDTRFSFPEVQHGMLSGFSAITLPGLIGEAAALDIMLSARQFDASQALAMGLVNQLADDAHASALELASRLAAHSPKAVEWTKTLLLAQRKDRLKQYMALVDQARQDVMLYR</sequence>
<dbReference type="GO" id="GO:0006635">
    <property type="term" value="P:fatty acid beta-oxidation"/>
    <property type="evidence" value="ECO:0007669"/>
    <property type="project" value="TreeGrafter"/>
</dbReference>
<evidence type="ECO:0000313" key="2">
    <source>
        <dbReference type="EMBL" id="RMR51942.1"/>
    </source>
</evidence>
<dbReference type="SUPFAM" id="SSF52096">
    <property type="entry name" value="ClpP/crotonase"/>
    <property type="match status" value="1"/>
</dbReference>
<dbReference type="InterPro" id="IPR001753">
    <property type="entry name" value="Enoyl-CoA_hydra/iso"/>
</dbReference>
<name>A0A3M4VLU4_PSECI</name>
<dbReference type="PANTHER" id="PTHR11941">
    <property type="entry name" value="ENOYL-COA HYDRATASE-RELATED"/>
    <property type="match status" value="1"/>
</dbReference>
<dbReference type="Proteomes" id="UP000278332">
    <property type="component" value="Unassembled WGS sequence"/>
</dbReference>
<dbReference type="Pfam" id="PF00378">
    <property type="entry name" value="ECH_1"/>
    <property type="match status" value="1"/>
</dbReference>
<dbReference type="PANTHER" id="PTHR11941:SF54">
    <property type="entry name" value="ENOYL-COA HYDRATASE, MITOCHONDRIAL"/>
    <property type="match status" value="1"/>
</dbReference>
<evidence type="ECO:0000313" key="3">
    <source>
        <dbReference type="Proteomes" id="UP000278332"/>
    </source>
</evidence>
<gene>
    <name evidence="2" type="ORF">ALP84_00709</name>
</gene>
<dbReference type="EMBL" id="RBRY01000152">
    <property type="protein sequence ID" value="RMR51942.1"/>
    <property type="molecule type" value="Genomic_DNA"/>
</dbReference>